<dbReference type="EMBL" id="CP132942">
    <property type="protein sequence ID" value="XCB32106.1"/>
    <property type="molecule type" value="Genomic_DNA"/>
</dbReference>
<accession>A0AAU7ZLK3</accession>
<dbReference type="Pfam" id="PF25656">
    <property type="entry name" value="DUF7945"/>
    <property type="match status" value="1"/>
</dbReference>
<dbReference type="InterPro" id="IPR057705">
    <property type="entry name" value="DUF7945"/>
</dbReference>
<name>A0AAU7ZLK3_9BACT</name>
<reference evidence="1" key="2">
    <citation type="journal article" date="2024" name="Environ. Microbiol.">
        <title>Genome analysis and description of Tunturibacter gen. nov. expands the diversity of Terriglobia in tundra soils.</title>
        <authorList>
            <person name="Messyasz A."/>
            <person name="Mannisto M.K."/>
            <person name="Kerkhof L.J."/>
            <person name="Haggblom M.M."/>
        </authorList>
    </citation>
    <scope>NUCLEOTIDE SEQUENCE</scope>
    <source>
        <strain evidence="1">X5P6</strain>
    </source>
</reference>
<reference evidence="1" key="1">
    <citation type="submission" date="2023-08" db="EMBL/GenBank/DDBJ databases">
        <authorList>
            <person name="Messyasz A."/>
            <person name="Mannisto M.K."/>
            <person name="Kerkhof L.J."/>
            <person name="Haggblom M."/>
        </authorList>
    </citation>
    <scope>NUCLEOTIDE SEQUENCE</scope>
    <source>
        <strain evidence="1">X5P6</strain>
    </source>
</reference>
<proteinExistence type="predicted"/>
<dbReference type="KEGG" id="tpsc:RBB77_16885"/>
<sequence length="130" mass="14971">MIKTQSDYDQHYPQVPLDRWKRNVVEAVERIGDKHYQSTHWLQDDRPAWEDPNEVVSVLVDDCVFNLFLQDCAFSFSDQQHEAAANFSLTLNSFLNEAPEILEAEETLNDPRWQDVQSSAIGFVAAFALP</sequence>
<gene>
    <name evidence="1" type="ORF">RBB77_16885</name>
</gene>
<protein>
    <submittedName>
        <fullName evidence="1">Uncharacterized protein</fullName>
    </submittedName>
</protein>
<evidence type="ECO:0000313" key="1">
    <source>
        <dbReference type="EMBL" id="XCB32106.1"/>
    </source>
</evidence>
<dbReference type="AlphaFoldDB" id="A0AAU7ZLK3"/>
<organism evidence="1">
    <name type="scientific">Tunturiibacter psychrotolerans</name>
    <dbReference type="NCBI Taxonomy" id="3069686"/>
    <lineage>
        <taxon>Bacteria</taxon>
        <taxon>Pseudomonadati</taxon>
        <taxon>Acidobacteriota</taxon>
        <taxon>Terriglobia</taxon>
        <taxon>Terriglobales</taxon>
        <taxon>Acidobacteriaceae</taxon>
        <taxon>Tunturiibacter</taxon>
    </lineage>
</organism>
<dbReference type="RefSeq" id="WP_353062951.1">
    <property type="nucleotide sequence ID" value="NZ_CP132942.1"/>
</dbReference>